<proteinExistence type="predicted"/>
<dbReference type="AlphaFoldDB" id="A0A0D1LH27"/>
<evidence type="ECO:0000313" key="2">
    <source>
        <dbReference type="Proteomes" id="UP000032287"/>
    </source>
</evidence>
<dbReference type="PATRIC" id="fig|137591.25.peg.1792"/>
<accession>A0A0D1LH27</accession>
<evidence type="ECO:0000313" key="1">
    <source>
        <dbReference type="EMBL" id="KIU19800.1"/>
    </source>
</evidence>
<reference evidence="1 2" key="1">
    <citation type="journal article" date="2015" name="Microbiology (Mosc.)">
        <title>Genomics of the Weissella cibaria species with an examination of its metabolic traits.</title>
        <authorList>
            <person name="Lynch K.M."/>
            <person name="Lucid A."/>
            <person name="Arendt E.K."/>
            <person name="Sleator R.D."/>
            <person name="Lucey B."/>
            <person name="Coffey A."/>
        </authorList>
    </citation>
    <scope>NUCLEOTIDE SEQUENCE [LARGE SCALE GENOMIC DNA]</scope>
    <source>
        <strain evidence="1 2">MG1</strain>
    </source>
</reference>
<organism evidence="1 2">
    <name type="scientific">Weissella cibaria</name>
    <dbReference type="NCBI Taxonomy" id="137591"/>
    <lineage>
        <taxon>Bacteria</taxon>
        <taxon>Bacillati</taxon>
        <taxon>Bacillota</taxon>
        <taxon>Bacilli</taxon>
        <taxon>Lactobacillales</taxon>
        <taxon>Lactobacillaceae</taxon>
        <taxon>Weissella</taxon>
    </lineage>
</organism>
<dbReference type="Proteomes" id="UP000032287">
    <property type="component" value="Unassembled WGS sequence"/>
</dbReference>
<name>A0A0D1LH27_9LACO</name>
<sequence length="46" mass="5113">MKQTLKDLFDLVPAATYLQPGFVFKQMSVHEQLIAQGIILDAGHAK</sequence>
<comment type="caution">
    <text evidence="1">The sequence shown here is derived from an EMBL/GenBank/DDBJ whole genome shotgun (WGS) entry which is preliminary data.</text>
</comment>
<dbReference type="RefSeq" id="WP_160289358.1">
    <property type="nucleotide sequence ID" value="NZ_JALOCT010000001.1"/>
</dbReference>
<dbReference type="EMBL" id="JWHU01000034">
    <property type="protein sequence ID" value="KIU19800.1"/>
    <property type="molecule type" value="Genomic_DNA"/>
</dbReference>
<keyword evidence="2" id="KW-1185">Reference proteome</keyword>
<gene>
    <name evidence="1" type="ORF">QX99_01821</name>
</gene>
<protein>
    <submittedName>
        <fullName evidence="1">Uncharacterized protein</fullName>
    </submittedName>
</protein>